<gene>
    <name evidence="11" type="ORF">OCTVUL_1B015408</name>
</gene>
<name>A0AA36AQL9_OCTVU</name>
<feature type="domain" description="IFT122 first beta-propeller" evidence="8">
    <location>
        <begin position="196"/>
        <end position="299"/>
    </location>
</feature>
<protein>
    <recommendedName>
        <fullName evidence="2">Intraflagellar transport protein 122 homolog</fullName>
    </recommendedName>
</protein>
<dbReference type="Gene3D" id="2.130.10.10">
    <property type="entry name" value="YVTN repeat-like/Quinoprotein amine dehydrogenase"/>
    <property type="match status" value="2"/>
</dbReference>
<dbReference type="Pfam" id="PF23381">
    <property type="entry name" value="Beta-prop_IFT122_1st"/>
    <property type="match status" value="2"/>
</dbReference>
<dbReference type="SUPFAM" id="SSF48452">
    <property type="entry name" value="TPR-like"/>
    <property type="match status" value="1"/>
</dbReference>
<feature type="domain" description="Intraflagellar transport protein 122 homolog TPR" evidence="10">
    <location>
        <begin position="567"/>
        <end position="946"/>
    </location>
</feature>
<dbReference type="GO" id="GO:0061512">
    <property type="term" value="P:protein localization to cilium"/>
    <property type="evidence" value="ECO:0007669"/>
    <property type="project" value="TreeGrafter"/>
</dbReference>
<dbReference type="Pfam" id="PF25143">
    <property type="entry name" value="Zn_ribbon_IFT122_C"/>
    <property type="match status" value="1"/>
</dbReference>
<dbReference type="AlphaFoldDB" id="A0AA36AQL9"/>
<feature type="domain" description="IFT122 zinc ribbon" evidence="9">
    <location>
        <begin position="1001"/>
        <end position="1044"/>
    </location>
</feature>
<dbReference type="FunFam" id="1.25.40.470:FF:000005">
    <property type="entry name" value="Intraflagellar transport protein 122 homolog"/>
    <property type="match status" value="1"/>
</dbReference>
<dbReference type="InterPro" id="IPR056153">
    <property type="entry name" value="Beta-prop_IFT122_1st"/>
</dbReference>
<dbReference type="InterPro" id="IPR015943">
    <property type="entry name" value="WD40/YVTN_repeat-like_dom_sf"/>
</dbReference>
<evidence type="ECO:0000259" key="10">
    <source>
        <dbReference type="Pfam" id="PF25295"/>
    </source>
</evidence>
<dbReference type="GO" id="GO:0035721">
    <property type="term" value="P:intraciliary retrograde transport"/>
    <property type="evidence" value="ECO:0007669"/>
    <property type="project" value="TreeGrafter"/>
</dbReference>
<evidence type="ECO:0000313" key="12">
    <source>
        <dbReference type="Proteomes" id="UP001162480"/>
    </source>
</evidence>
<feature type="domain" description="IFT122 second beta-propeller" evidence="7">
    <location>
        <begin position="305"/>
        <end position="558"/>
    </location>
</feature>
<dbReference type="Pfam" id="PF23377">
    <property type="entry name" value="Beta-prop_IFT122_2nd"/>
    <property type="match status" value="1"/>
</dbReference>
<dbReference type="Pfam" id="PF25295">
    <property type="entry name" value="TPR_IFT122"/>
    <property type="match status" value="1"/>
</dbReference>
<evidence type="ECO:0000313" key="11">
    <source>
        <dbReference type="EMBL" id="CAI9719012.1"/>
    </source>
</evidence>
<keyword evidence="5" id="KW-0969">Cilium</keyword>
<evidence type="ECO:0000259" key="9">
    <source>
        <dbReference type="Pfam" id="PF25144"/>
    </source>
</evidence>
<keyword evidence="12" id="KW-1185">Reference proteome</keyword>
<dbReference type="InterPro" id="IPR039857">
    <property type="entry name" value="Ift122/121"/>
</dbReference>
<dbReference type="SUPFAM" id="SSF50978">
    <property type="entry name" value="WD40 repeat-like"/>
    <property type="match status" value="2"/>
</dbReference>
<dbReference type="EMBL" id="OX597816">
    <property type="protein sequence ID" value="CAI9719012.1"/>
    <property type="molecule type" value="Genomic_DNA"/>
</dbReference>
<dbReference type="InterPro" id="IPR056152">
    <property type="entry name" value="Beta-prop_IFT122_2nd"/>
</dbReference>
<dbReference type="InterPro" id="IPR057411">
    <property type="entry name" value="TPR_IFT122"/>
</dbReference>
<dbReference type="InterPro" id="IPR001680">
    <property type="entry name" value="WD40_rpt"/>
</dbReference>
<evidence type="ECO:0000256" key="1">
    <source>
        <dbReference type="ARBA" id="ARBA00004138"/>
    </source>
</evidence>
<dbReference type="GO" id="GO:1905515">
    <property type="term" value="P:non-motile cilium assembly"/>
    <property type="evidence" value="ECO:0007669"/>
    <property type="project" value="TreeGrafter"/>
</dbReference>
<organism evidence="11 12">
    <name type="scientific">Octopus vulgaris</name>
    <name type="common">Common octopus</name>
    <dbReference type="NCBI Taxonomy" id="6645"/>
    <lineage>
        <taxon>Eukaryota</taxon>
        <taxon>Metazoa</taxon>
        <taxon>Spiralia</taxon>
        <taxon>Lophotrochozoa</taxon>
        <taxon>Mollusca</taxon>
        <taxon>Cephalopoda</taxon>
        <taxon>Coleoidea</taxon>
        <taxon>Octopodiformes</taxon>
        <taxon>Octopoda</taxon>
        <taxon>Incirrata</taxon>
        <taxon>Octopodidae</taxon>
        <taxon>Octopus</taxon>
    </lineage>
</organism>
<dbReference type="GO" id="GO:0097730">
    <property type="term" value="C:non-motile cilium"/>
    <property type="evidence" value="ECO:0007669"/>
    <property type="project" value="TreeGrafter"/>
</dbReference>
<evidence type="ECO:0000259" key="8">
    <source>
        <dbReference type="Pfam" id="PF23381"/>
    </source>
</evidence>
<keyword evidence="4" id="KW-0677">Repeat</keyword>
<dbReference type="InterPro" id="IPR056838">
    <property type="entry name" value="Zn_ribbon_IFT122"/>
</dbReference>
<dbReference type="Proteomes" id="UP001162480">
    <property type="component" value="Chromosome 3"/>
</dbReference>
<dbReference type="GO" id="GO:0030991">
    <property type="term" value="C:intraciliary transport particle A"/>
    <property type="evidence" value="ECO:0007669"/>
    <property type="project" value="TreeGrafter"/>
</dbReference>
<evidence type="ECO:0000259" key="7">
    <source>
        <dbReference type="Pfam" id="PF23377"/>
    </source>
</evidence>
<dbReference type="PANTHER" id="PTHR12764">
    <property type="entry name" value="WD REPEAT DOMAIN-RELATED"/>
    <property type="match status" value="1"/>
</dbReference>
<evidence type="ECO:0000256" key="2">
    <source>
        <dbReference type="ARBA" id="ARBA00019442"/>
    </source>
</evidence>
<dbReference type="InterPro" id="IPR011990">
    <property type="entry name" value="TPR-like_helical_dom_sf"/>
</dbReference>
<feature type="domain" description="IFT122 first beta-propeller" evidence="8">
    <location>
        <begin position="5"/>
        <end position="191"/>
    </location>
</feature>
<reference evidence="11" key="1">
    <citation type="submission" date="2023-08" db="EMBL/GenBank/DDBJ databases">
        <authorList>
            <person name="Alioto T."/>
            <person name="Alioto T."/>
            <person name="Gomez Garrido J."/>
        </authorList>
    </citation>
    <scope>NUCLEOTIDE SEQUENCE</scope>
</reference>
<keyword evidence="6" id="KW-0966">Cell projection</keyword>
<comment type="subcellular location">
    <subcellularLocation>
        <location evidence="1">Cell projection</location>
        <location evidence="1">Cilium</location>
    </subcellularLocation>
</comment>
<dbReference type="InterPro" id="IPR036322">
    <property type="entry name" value="WD40_repeat_dom_sf"/>
</dbReference>
<dbReference type="Gene3D" id="1.25.40.470">
    <property type="match status" value="1"/>
</dbReference>
<evidence type="ECO:0000256" key="6">
    <source>
        <dbReference type="ARBA" id="ARBA00023273"/>
    </source>
</evidence>
<keyword evidence="3" id="KW-0853">WD repeat</keyword>
<evidence type="ECO:0000256" key="5">
    <source>
        <dbReference type="ARBA" id="ARBA00023069"/>
    </source>
</evidence>
<dbReference type="SMART" id="SM00320">
    <property type="entry name" value="WD40"/>
    <property type="match status" value="8"/>
</dbReference>
<dbReference type="Pfam" id="PF25144">
    <property type="entry name" value="Zn_ribbon_IFT122"/>
    <property type="match status" value="1"/>
</dbReference>
<accession>A0AA36AQL9</accession>
<sequence>MRPICLWDLQHQDSVFDVCLKPDNSQLVAAVGQKVLVYNTADGNLIQPLKGHKDKVYCVDYAKDGQRFASGSADKCVIIWTSKLDGILKFNHSDAIQCLAYNPITHRLLSCAVTDFGLWGPEEKRVDKTKINSRITCASWTNDGLFMALGLFNGVVSIRSKTGEQKVRIERPDAHNNPIWGIAWNPSHSFTMYGKEEVYDVLVVADWGQKLSFYQLSGKQIGRDIKLGYDPCFIKWFHNGEYIICGGSDKQCSLYSKVGLKLDAIGNEETSWLTCCAVQVNSENIVTGSEEGNIRFYQVSMSTIHGLYKDRYAYRENMTDVIIQNLITNERVRIKCRDAVKKIAVYHQRLAVQLPDKIVIYELYSNEPNDMRYKVKEKIRKKIDCSLIVVTSQNIILCLDKRLQCLTLQGVKVREWDLESQMRYIKVIGGAIGQEGLLVGLRAGQIMKIFVNNPFPILLLKLSVGIRCVDLSASRTKLAAIDEQNTCLVYDLNNKELLFQEPAANSVAWNTEYEDMLCFSGNGYLNIKASNFPVHQQKLNGFVVGFSGSRIFTLKMNAITTIDVPLSAPMYQYVEKKLYLEACNIACLGVTDTDWDVLGQQSLEALDLDTAKKAFIHSQNYPYLELIQNIEDRRKCGETDNLVFLADIYAHKGKFQEAAKLYKKAGQEHRAMSMFSDLRMFDYAKEYIGSGAAADERQLISKQADWAKSSNEPKVAAEMYMAASEYTKAVQIMGEHGWSDMLIRLARKLDKTDQEILNLCGSYLMKMEKYSLAAEVYHKIGDIKSIINLWVKARQWDDAFALAEQHPKYKQDVYIPHAQYLAEADMFEEAQQAYHKAGLVDAAVKVLEQLAFNAVKKNRFCDAGFYFWKLSFQCLDIARDHPEKQREMLNKFHDYQRKAEMYYIYHNIHEYVAKPFTSHMPLTMFNMACYLWHLLQKESPLGISKVYTLYVLAKQSRQLQAYKLARYAYDKLQEMRIPVHLQESISLGSLMIRSKSFHDMEDLQPMCYRCSTTNPILNPKGNQCVNCQQPFVHSFINFEVLPLVEFMIEEDISDEEAVQILNHAIPLKKSEPVDKWKASLEGNSERLVFNDTDEEGQDPFIGRLLSIEQDGNDFKPIVVSRSILKNMTRSEVYVLEWPKPLRFQFFKTLLPDDVSIIKCLFCQKLFHTDDFELKYLQFGYCPFCREKHREG</sequence>
<evidence type="ECO:0000256" key="4">
    <source>
        <dbReference type="ARBA" id="ARBA00022737"/>
    </source>
</evidence>
<evidence type="ECO:0000256" key="3">
    <source>
        <dbReference type="ARBA" id="ARBA00022574"/>
    </source>
</evidence>
<dbReference type="PANTHER" id="PTHR12764:SF4">
    <property type="entry name" value="INTRAFLAGELLAR TRANSPORT PROTEIN 122 HOMOLOG"/>
    <property type="match status" value="1"/>
</dbReference>
<proteinExistence type="predicted"/>